<proteinExistence type="predicted"/>
<sequence length="165" mass="18132">MRNQLITLAACLSVFSFTACKHAQKAATTTSAPSTAEELVTTMSVPEKVKVGSPVMLKFTVNNNSGKELQFCKWHTPFEKFMNSYFEIQDSKGEPVQYKGIMAKRIMPPPADAYIKVPAKGKVSSEIDLLTGYRITAPGTYKVTYQDSGMSGLTKVNEVSFTVTE</sequence>
<dbReference type="AlphaFoldDB" id="A0A1G7HRW6"/>
<dbReference type="Gene3D" id="2.60.40.2970">
    <property type="match status" value="1"/>
</dbReference>
<dbReference type="Proteomes" id="UP000199045">
    <property type="component" value="Unassembled WGS sequence"/>
</dbReference>
<accession>A0A1G7HRW6</accession>
<dbReference type="EMBL" id="FNBN01000001">
    <property type="protein sequence ID" value="SDF03267.1"/>
    <property type="molecule type" value="Genomic_DNA"/>
</dbReference>
<organism evidence="2 3">
    <name type="scientific">Chitinophaga filiformis</name>
    <name type="common">Myxococcus filiformis</name>
    <name type="synonym">Flexibacter filiformis</name>
    <dbReference type="NCBI Taxonomy" id="104663"/>
    <lineage>
        <taxon>Bacteria</taxon>
        <taxon>Pseudomonadati</taxon>
        <taxon>Bacteroidota</taxon>
        <taxon>Chitinophagia</taxon>
        <taxon>Chitinophagales</taxon>
        <taxon>Chitinophagaceae</taxon>
        <taxon>Chitinophaga</taxon>
    </lineage>
</organism>
<evidence type="ECO:0000313" key="2">
    <source>
        <dbReference type="EMBL" id="SDF03267.1"/>
    </source>
</evidence>
<keyword evidence="1" id="KW-0732">Signal</keyword>
<name>A0A1G7HRW6_CHIFI</name>
<evidence type="ECO:0000313" key="3">
    <source>
        <dbReference type="Proteomes" id="UP000199045"/>
    </source>
</evidence>
<dbReference type="RefSeq" id="WP_089828723.1">
    <property type="nucleotide sequence ID" value="NZ_FNBN01000001.1"/>
</dbReference>
<gene>
    <name evidence="2" type="ORF">SAMN04488121_101582</name>
</gene>
<feature type="signal peptide" evidence="1">
    <location>
        <begin position="1"/>
        <end position="23"/>
    </location>
</feature>
<evidence type="ECO:0008006" key="4">
    <source>
        <dbReference type="Google" id="ProtNLM"/>
    </source>
</evidence>
<feature type="chain" id="PRO_5011786892" description="Protease" evidence="1">
    <location>
        <begin position="24"/>
        <end position="165"/>
    </location>
</feature>
<dbReference type="PROSITE" id="PS51257">
    <property type="entry name" value="PROKAR_LIPOPROTEIN"/>
    <property type="match status" value="1"/>
</dbReference>
<protein>
    <recommendedName>
        <fullName evidence="4">Protease</fullName>
    </recommendedName>
</protein>
<evidence type="ECO:0000256" key="1">
    <source>
        <dbReference type="SAM" id="SignalP"/>
    </source>
</evidence>
<reference evidence="2 3" key="1">
    <citation type="submission" date="2016-10" db="EMBL/GenBank/DDBJ databases">
        <authorList>
            <person name="de Groot N.N."/>
        </authorList>
    </citation>
    <scope>NUCLEOTIDE SEQUENCE [LARGE SCALE GENOMIC DNA]</scope>
    <source>
        <strain evidence="2 3">DSM 527</strain>
    </source>
</reference>
<dbReference type="OrthoDB" id="711001at2"/>
<dbReference type="STRING" id="104663.SAMN04488121_101582"/>